<dbReference type="VEuPathDB" id="FungiDB:PYU1_G004575"/>
<feature type="region of interest" description="Disordered" evidence="1">
    <location>
        <begin position="396"/>
        <end position="455"/>
    </location>
</feature>
<dbReference type="EMBL" id="GL376631">
    <property type="status" value="NOT_ANNOTATED_CDS"/>
    <property type="molecule type" value="Genomic_DNA"/>
</dbReference>
<dbReference type="eggNOG" id="ENOG502SA8W">
    <property type="taxonomic scope" value="Eukaryota"/>
</dbReference>
<organism evidence="2 3">
    <name type="scientific">Globisporangium ultimum (strain ATCC 200006 / CBS 805.95 / DAOM BR144)</name>
    <name type="common">Pythium ultimum</name>
    <dbReference type="NCBI Taxonomy" id="431595"/>
    <lineage>
        <taxon>Eukaryota</taxon>
        <taxon>Sar</taxon>
        <taxon>Stramenopiles</taxon>
        <taxon>Oomycota</taxon>
        <taxon>Peronosporomycetes</taxon>
        <taxon>Pythiales</taxon>
        <taxon>Pythiaceae</taxon>
        <taxon>Globisporangium</taxon>
    </lineage>
</organism>
<reference evidence="3" key="1">
    <citation type="journal article" date="2010" name="Genome Biol.">
        <title>Genome sequence of the necrotrophic plant pathogen Pythium ultimum reveals original pathogenicity mechanisms and effector repertoire.</title>
        <authorList>
            <person name="Levesque C.A."/>
            <person name="Brouwer H."/>
            <person name="Cano L."/>
            <person name="Hamilton J.P."/>
            <person name="Holt C."/>
            <person name="Huitema E."/>
            <person name="Raffaele S."/>
            <person name="Robideau G.P."/>
            <person name="Thines M."/>
            <person name="Win J."/>
            <person name="Zerillo M.M."/>
            <person name="Beakes G.W."/>
            <person name="Boore J.L."/>
            <person name="Busam D."/>
            <person name="Dumas B."/>
            <person name="Ferriera S."/>
            <person name="Fuerstenberg S.I."/>
            <person name="Gachon C.M."/>
            <person name="Gaulin E."/>
            <person name="Govers F."/>
            <person name="Grenville-Briggs L."/>
            <person name="Horner N."/>
            <person name="Hostetler J."/>
            <person name="Jiang R.H."/>
            <person name="Johnson J."/>
            <person name="Krajaejun T."/>
            <person name="Lin H."/>
            <person name="Meijer H.J."/>
            <person name="Moore B."/>
            <person name="Morris P."/>
            <person name="Phuntmart V."/>
            <person name="Puiu D."/>
            <person name="Shetty J."/>
            <person name="Stajich J.E."/>
            <person name="Tripathy S."/>
            <person name="Wawra S."/>
            <person name="van West P."/>
            <person name="Whitty B.R."/>
            <person name="Coutinho P.M."/>
            <person name="Henrissat B."/>
            <person name="Martin F."/>
            <person name="Thomas P.D."/>
            <person name="Tyler B.M."/>
            <person name="De Vries R.P."/>
            <person name="Kamoun S."/>
            <person name="Yandell M."/>
            <person name="Tisserat N."/>
            <person name="Buell C.R."/>
        </authorList>
    </citation>
    <scope>NUCLEOTIDE SEQUENCE</scope>
    <source>
        <strain evidence="3">DAOM:BR144</strain>
    </source>
</reference>
<dbReference type="STRING" id="431595.K3WHZ4"/>
<protein>
    <submittedName>
        <fullName evidence="2">Uncharacterized protein</fullName>
    </submittedName>
</protein>
<dbReference type="Proteomes" id="UP000019132">
    <property type="component" value="Unassembled WGS sequence"/>
</dbReference>
<dbReference type="HOGENOM" id="CLU_602009_0_0_1"/>
<reference evidence="2" key="3">
    <citation type="submission" date="2015-02" db="UniProtKB">
        <authorList>
            <consortium name="EnsemblProtists"/>
        </authorList>
    </citation>
    <scope>IDENTIFICATION</scope>
    <source>
        <strain evidence="2">DAOM BR144</strain>
    </source>
</reference>
<accession>K3WHZ4</accession>
<sequence length="455" mass="51296">MEVISSKLEMKGLVASTHIERDDSAPCRWNEGTSLISPLQARTNSNSRRRRDSMALNSGGSSLLSLKAYYRKLHAETRGTVTYRNQGDLNHYTEGNLRKRAALEMHPHMIALTQRLWLSAVQDDEENLTFPEYEAFMLRLHRLILPEFDLAGSKELIHDDWTRDTSGADHLDYRFFHLSMFELVDLWTDTVEPEDYISLLYCIMHSLTFVWNDKHILKPLEDITSLDILNECKAISMEVITQDLETEVNSDVAQMYRDRLLQDDYHERDPQCEISVADSLADRESHGTMESNHLNVQGKGKGGSHIENLASLAKGMAVNPFTSNKANGVVLDIGTINDSDFINDMVSKTSFTSKPSGLTRSSMAGRVINWRDFYDDNRDNTRKGSGQQEILRGSKVGTSRFRGAAQASRSTPPESVGLSLESARLNQENSSRAEPLRLSLKANEQRDAGYTGTLN</sequence>
<proteinExistence type="predicted"/>
<reference evidence="3" key="2">
    <citation type="submission" date="2010-04" db="EMBL/GenBank/DDBJ databases">
        <authorList>
            <person name="Buell R."/>
            <person name="Hamilton J."/>
            <person name="Hostetler J."/>
        </authorList>
    </citation>
    <scope>NUCLEOTIDE SEQUENCE [LARGE SCALE GENOMIC DNA]</scope>
    <source>
        <strain evidence="3">DAOM:BR144</strain>
    </source>
</reference>
<dbReference type="EnsemblProtists" id="PYU1_T004586">
    <property type="protein sequence ID" value="PYU1_T004586"/>
    <property type="gene ID" value="PYU1_G004575"/>
</dbReference>
<evidence type="ECO:0000313" key="2">
    <source>
        <dbReference type="EnsemblProtists" id="PYU1_T004586"/>
    </source>
</evidence>
<evidence type="ECO:0000256" key="1">
    <source>
        <dbReference type="SAM" id="MobiDB-lite"/>
    </source>
</evidence>
<dbReference type="AlphaFoldDB" id="K3WHZ4"/>
<name>K3WHZ4_GLOUD</name>
<dbReference type="InParanoid" id="K3WHZ4"/>
<evidence type="ECO:0000313" key="3">
    <source>
        <dbReference type="Proteomes" id="UP000019132"/>
    </source>
</evidence>
<keyword evidence="3" id="KW-1185">Reference proteome</keyword>